<dbReference type="PANTHER" id="PTHR13774">
    <property type="entry name" value="PHENAZINE BIOSYNTHESIS PROTEIN"/>
    <property type="match status" value="1"/>
</dbReference>
<comment type="similarity">
    <text evidence="1">Belongs to the PhzF family.</text>
</comment>
<reference evidence="4" key="1">
    <citation type="journal article" date="2019" name="Int. J. Syst. Evol. Microbiol.">
        <title>The Global Catalogue of Microorganisms (GCM) 10K type strain sequencing project: providing services to taxonomists for standard genome sequencing and annotation.</title>
        <authorList>
            <consortium name="The Broad Institute Genomics Platform"/>
            <consortium name="The Broad Institute Genome Sequencing Center for Infectious Disease"/>
            <person name="Wu L."/>
            <person name="Ma J."/>
        </authorList>
    </citation>
    <scope>NUCLEOTIDE SEQUENCE [LARGE SCALE GENOMIC DNA]</scope>
    <source>
        <strain evidence="4">CCUG 55250</strain>
    </source>
</reference>
<keyword evidence="2" id="KW-0413">Isomerase</keyword>
<name>A0ABW0IFI5_9BACT</name>
<proteinExistence type="inferred from homology"/>
<keyword evidence="4" id="KW-1185">Reference proteome</keyword>
<dbReference type="InterPro" id="IPR003719">
    <property type="entry name" value="Phenazine_PhzF-like"/>
</dbReference>
<gene>
    <name evidence="3" type="ORF">ACFPMF_18035</name>
</gene>
<dbReference type="Proteomes" id="UP001596106">
    <property type="component" value="Unassembled WGS sequence"/>
</dbReference>
<dbReference type="Gene3D" id="3.10.310.10">
    <property type="entry name" value="Diaminopimelate Epimerase, Chain A, domain 1"/>
    <property type="match status" value="2"/>
</dbReference>
<dbReference type="PIRSF" id="PIRSF016184">
    <property type="entry name" value="PhzC_PhzF"/>
    <property type="match status" value="1"/>
</dbReference>
<dbReference type="SUPFAM" id="SSF54506">
    <property type="entry name" value="Diaminopimelate epimerase-like"/>
    <property type="match status" value="1"/>
</dbReference>
<comment type="caution">
    <text evidence="3">The sequence shown here is derived from an EMBL/GenBank/DDBJ whole genome shotgun (WGS) entry which is preliminary data.</text>
</comment>
<dbReference type="PANTHER" id="PTHR13774:SF17">
    <property type="entry name" value="PHENAZINE BIOSYNTHESIS-LIKE DOMAIN-CONTAINING PROTEIN"/>
    <property type="match status" value="1"/>
</dbReference>
<evidence type="ECO:0000313" key="3">
    <source>
        <dbReference type="EMBL" id="MFC5411227.1"/>
    </source>
</evidence>
<evidence type="ECO:0000256" key="1">
    <source>
        <dbReference type="ARBA" id="ARBA00008270"/>
    </source>
</evidence>
<evidence type="ECO:0000256" key="2">
    <source>
        <dbReference type="ARBA" id="ARBA00023235"/>
    </source>
</evidence>
<dbReference type="RefSeq" id="WP_379847878.1">
    <property type="nucleotide sequence ID" value="NZ_JBHSMA010000005.1"/>
</dbReference>
<dbReference type="EMBL" id="JBHSMA010000005">
    <property type="protein sequence ID" value="MFC5411227.1"/>
    <property type="molecule type" value="Genomic_DNA"/>
</dbReference>
<sequence length="272" mass="29781">MNIPFYQVDAFTDQPFAGNPAGICLLDNHQLTDSDLQAIAAEVNLSETAFLWASETGYRLRWFTPTVEIALCGHATLASANILWQTGRVPSQSPIRFQTLSGELIAYPGPAGWIELDFPARYGTPAELPADLIQTLGVEPLTVLSLQDRYLIEVATEADVRNLRPDFRALARFAPVIVTSRAEADSPFDFISRFFLPGAGIDEDPVTGAAHCSLAPFWAERLGKTEFLAYQASARGGVLKVRLEGDRVRLTGQAVTLIEGTLRLPDRELHPA</sequence>
<dbReference type="NCBIfam" id="TIGR00654">
    <property type="entry name" value="PhzF_family"/>
    <property type="match status" value="1"/>
</dbReference>
<accession>A0ABW0IFI5</accession>
<organism evidence="3 4">
    <name type="scientific">Larkinella bovis</name>
    <dbReference type="NCBI Taxonomy" id="683041"/>
    <lineage>
        <taxon>Bacteria</taxon>
        <taxon>Pseudomonadati</taxon>
        <taxon>Bacteroidota</taxon>
        <taxon>Cytophagia</taxon>
        <taxon>Cytophagales</taxon>
        <taxon>Spirosomataceae</taxon>
        <taxon>Larkinella</taxon>
    </lineage>
</organism>
<protein>
    <submittedName>
        <fullName evidence="3">PhzF family phenazine biosynthesis protein</fullName>
    </submittedName>
</protein>
<evidence type="ECO:0000313" key="4">
    <source>
        <dbReference type="Proteomes" id="UP001596106"/>
    </source>
</evidence>
<dbReference type="Pfam" id="PF02567">
    <property type="entry name" value="PhzC-PhzF"/>
    <property type="match status" value="1"/>
</dbReference>